<evidence type="ECO:0000259" key="1">
    <source>
        <dbReference type="Pfam" id="PF05118"/>
    </source>
</evidence>
<dbReference type="AlphaFoldDB" id="A0A2D6YK25"/>
<feature type="domain" description="Aspartyl/asparaginy/proline hydroxylase" evidence="1">
    <location>
        <begin position="111"/>
        <end position="188"/>
    </location>
</feature>
<accession>A0A2D6YK25</accession>
<reference evidence="3" key="1">
    <citation type="submission" date="2017-09" db="EMBL/GenBank/DDBJ databases">
        <title>The Reconstruction of 2,631 Draft Metagenome-Assembled Genomes from the Global Oceans.</title>
        <authorList>
            <person name="Tully B.J."/>
            <person name="Graham E.D."/>
            <person name="Heidelberg J.F."/>
        </authorList>
    </citation>
    <scope>NUCLEOTIDE SEQUENCE [LARGE SCALE GENOMIC DNA]</scope>
</reference>
<evidence type="ECO:0000313" key="2">
    <source>
        <dbReference type="EMBL" id="MAH63455.1"/>
    </source>
</evidence>
<dbReference type="EMBL" id="NZEX01000093">
    <property type="protein sequence ID" value="MAH63455.1"/>
    <property type="molecule type" value="Genomic_DNA"/>
</dbReference>
<name>A0A2D6YK25_9DELT</name>
<evidence type="ECO:0000313" key="3">
    <source>
        <dbReference type="Proteomes" id="UP000226525"/>
    </source>
</evidence>
<keyword evidence="2" id="KW-0560">Oxidoreductase</keyword>
<protein>
    <submittedName>
        <fullName evidence="2">Peptide-aspartate beta-dioxygenase</fullName>
    </submittedName>
</protein>
<proteinExistence type="predicted"/>
<organism evidence="2 3">
    <name type="scientific">SAR324 cluster bacterium</name>
    <dbReference type="NCBI Taxonomy" id="2024889"/>
    <lineage>
        <taxon>Bacteria</taxon>
        <taxon>Deltaproteobacteria</taxon>
        <taxon>SAR324 cluster</taxon>
    </lineage>
</organism>
<comment type="caution">
    <text evidence="2">The sequence shown here is derived from an EMBL/GenBank/DDBJ whole genome shotgun (WGS) entry which is preliminary data.</text>
</comment>
<dbReference type="Pfam" id="PF05118">
    <property type="entry name" value="Asp_Arg_Hydrox"/>
    <property type="match status" value="1"/>
</dbReference>
<gene>
    <name evidence="2" type="ORF">CMN54_08440</name>
</gene>
<dbReference type="Gene3D" id="2.60.120.330">
    <property type="entry name" value="B-lactam Antibiotic, Isopenicillin N Synthase, Chain"/>
    <property type="match status" value="1"/>
</dbReference>
<dbReference type="Proteomes" id="UP000226525">
    <property type="component" value="Unassembled WGS sequence"/>
</dbReference>
<dbReference type="InterPro" id="IPR027443">
    <property type="entry name" value="IPNS-like_sf"/>
</dbReference>
<dbReference type="GO" id="GO:0051213">
    <property type="term" value="F:dioxygenase activity"/>
    <property type="evidence" value="ECO:0007669"/>
    <property type="project" value="UniProtKB-KW"/>
</dbReference>
<sequence length="197" mass="22787">MHKGFYRVPDVQFDLEKTKDALQEVDSRVARQSPLGERDINAICLTQIPGDPNSITGGNVRGLFWTRPDHTGVEVQRDDPIAEEKYSDFVKLFEDTYFREIYDTLISRFRLGRIRLLWKLPRTTLSWHRDPEPRLHMPIITNPGAHMVIEEVSHHMPADGSVWITNNTRYHTAFNGGEEDRVHLVATVLDCNMSIFD</sequence>
<keyword evidence="2" id="KW-0223">Dioxygenase</keyword>
<dbReference type="SUPFAM" id="SSF51197">
    <property type="entry name" value="Clavaminate synthase-like"/>
    <property type="match status" value="1"/>
</dbReference>
<dbReference type="InterPro" id="IPR007803">
    <property type="entry name" value="Asp/Arg/Pro-Hydrxlase"/>
</dbReference>